<organism evidence="1 2">
    <name type="scientific">Mariniradius saccharolyticus AK6</name>
    <dbReference type="NCBI Taxonomy" id="1239962"/>
    <lineage>
        <taxon>Bacteria</taxon>
        <taxon>Pseudomonadati</taxon>
        <taxon>Bacteroidota</taxon>
        <taxon>Cytophagia</taxon>
        <taxon>Cytophagales</taxon>
        <taxon>Cyclobacteriaceae</taxon>
        <taxon>Mariniradius</taxon>
    </lineage>
</organism>
<dbReference type="InParanoid" id="M7XLS9"/>
<protein>
    <submittedName>
        <fullName evidence="1">Uncharacterized protein</fullName>
    </submittedName>
</protein>
<comment type="caution">
    <text evidence="1">The sequence shown here is derived from an EMBL/GenBank/DDBJ whole genome shotgun (WGS) entry which is preliminary data.</text>
</comment>
<sequence length="212" mass="24348">MDNFELSPENAHPKAKELLTADFYWSPIEESAPFGSDDGSDAFYGFREWRFKNKTESPIEYLQELINEWGFPPFDWNTLDTMKINEYISGNNTIDNSSIQDQIPAMKEHFKEMAEREGKEFDEALFYQSFNSATGDMGGTYLLGIDNAIIAVGFGQFVLEGVINKELAGLTKIALQREMTQLLLDRWGEYKVTRVKLLNQMISDINKIEIKE</sequence>
<keyword evidence="2" id="KW-1185">Reference proteome</keyword>
<dbReference type="Proteomes" id="UP000010953">
    <property type="component" value="Unassembled WGS sequence"/>
</dbReference>
<reference evidence="1" key="1">
    <citation type="submission" date="2013-01" db="EMBL/GenBank/DDBJ databases">
        <title>Genome assembly of Mariniradius saccharolyticus AK6.</title>
        <authorList>
            <person name="Vaidya B."/>
            <person name="Khatri I."/>
            <person name="Tanuku N.R.S."/>
            <person name="Subramanian S."/>
            <person name="Pinnaka A."/>
        </authorList>
    </citation>
    <scope>NUCLEOTIDE SEQUENCE [LARGE SCALE GENOMIC DNA]</scope>
    <source>
        <strain evidence="1">AK6</strain>
    </source>
</reference>
<dbReference type="eggNOG" id="COG4884">
    <property type="taxonomic scope" value="Bacteria"/>
</dbReference>
<evidence type="ECO:0000313" key="1">
    <source>
        <dbReference type="EMBL" id="EMS35423.1"/>
    </source>
</evidence>
<dbReference type="EMBL" id="AMZY02000001">
    <property type="protein sequence ID" value="EMS35423.1"/>
    <property type="molecule type" value="Genomic_DNA"/>
</dbReference>
<proteinExistence type="predicted"/>
<gene>
    <name evidence="1" type="ORF">C943_00196</name>
</gene>
<name>M7XLS9_9BACT</name>
<evidence type="ECO:0000313" key="2">
    <source>
        <dbReference type="Proteomes" id="UP000010953"/>
    </source>
</evidence>
<accession>M7XLS9</accession>
<dbReference type="AlphaFoldDB" id="M7XLS9"/>